<sequence length="65" mass="7888">MWVMPFSTGNHFHDTLFEVYEDKPFLVVSCSVHVKYLLVYDSKFYVCDKVIGWLLFQQEMTHFYQ</sequence>
<name>A0A2P2JLP6_RHIMU</name>
<evidence type="ECO:0000313" key="1">
    <source>
        <dbReference type="EMBL" id="MBW94406.1"/>
    </source>
</evidence>
<accession>A0A2P2JLP6</accession>
<protein>
    <submittedName>
        <fullName evidence="1">Uncharacterized protein</fullName>
    </submittedName>
</protein>
<proteinExistence type="predicted"/>
<dbReference type="AlphaFoldDB" id="A0A2P2JLP6"/>
<organism evidence="1">
    <name type="scientific">Rhizophora mucronata</name>
    <name type="common">Asiatic mangrove</name>
    <dbReference type="NCBI Taxonomy" id="61149"/>
    <lineage>
        <taxon>Eukaryota</taxon>
        <taxon>Viridiplantae</taxon>
        <taxon>Streptophyta</taxon>
        <taxon>Embryophyta</taxon>
        <taxon>Tracheophyta</taxon>
        <taxon>Spermatophyta</taxon>
        <taxon>Magnoliopsida</taxon>
        <taxon>eudicotyledons</taxon>
        <taxon>Gunneridae</taxon>
        <taxon>Pentapetalae</taxon>
        <taxon>rosids</taxon>
        <taxon>fabids</taxon>
        <taxon>Malpighiales</taxon>
        <taxon>Rhizophoraceae</taxon>
        <taxon>Rhizophora</taxon>
    </lineage>
</organism>
<dbReference type="EMBL" id="GGEC01013923">
    <property type="protein sequence ID" value="MBW94406.1"/>
    <property type="molecule type" value="Transcribed_RNA"/>
</dbReference>
<reference evidence="1" key="1">
    <citation type="submission" date="2018-02" db="EMBL/GenBank/DDBJ databases">
        <title>Rhizophora mucronata_Transcriptome.</title>
        <authorList>
            <person name="Meera S.P."/>
            <person name="Sreeshan A."/>
            <person name="Augustine A."/>
        </authorList>
    </citation>
    <scope>NUCLEOTIDE SEQUENCE</scope>
    <source>
        <tissue evidence="1">Leaf</tissue>
    </source>
</reference>